<evidence type="ECO:0000313" key="2">
    <source>
        <dbReference type="Proteomes" id="UP000290244"/>
    </source>
</evidence>
<keyword evidence="2" id="KW-1185">Reference proteome</keyword>
<sequence>MANLFHALQHINLDESNHAFSIYSSVKEQKLLNVPISKPMFIMVLSGQKNLGKNNELICQPGEFIFLSNSSAINMRNIPKDNHYLALLIEFDFGDFNGLQVNQPHKKEYYIGKSSPILETLLQQYVEVSTLAPAAVISSRKRELLTLLCHLGHGIFAVAPQLKDNTYGLR</sequence>
<dbReference type="EMBL" id="CP034759">
    <property type="protein sequence ID" value="QBG34864.1"/>
    <property type="molecule type" value="Genomic_DNA"/>
</dbReference>
<gene>
    <name evidence="1" type="ORF">EMK97_03480</name>
</gene>
<dbReference type="KEGG" id="lsd:EMK97_03480"/>
<reference evidence="1 2" key="1">
    <citation type="submission" date="2018-12" db="EMBL/GenBank/DDBJ databases">
        <title>Complete genome of Litorilituus sediminis.</title>
        <authorList>
            <person name="Liu A."/>
            <person name="Rong J."/>
        </authorList>
    </citation>
    <scope>NUCLEOTIDE SEQUENCE [LARGE SCALE GENOMIC DNA]</scope>
    <source>
        <strain evidence="1 2">JCM 17549</strain>
    </source>
</reference>
<evidence type="ECO:0000313" key="1">
    <source>
        <dbReference type="EMBL" id="QBG34864.1"/>
    </source>
</evidence>
<protein>
    <recommendedName>
        <fullName evidence="3">AraC family transcriptional regulator</fullName>
    </recommendedName>
</protein>
<evidence type="ECO:0008006" key="3">
    <source>
        <dbReference type="Google" id="ProtNLM"/>
    </source>
</evidence>
<dbReference type="Proteomes" id="UP000290244">
    <property type="component" value="Chromosome"/>
</dbReference>
<dbReference type="OrthoDB" id="9783876at2"/>
<proteinExistence type="predicted"/>
<dbReference type="RefSeq" id="WP_130599474.1">
    <property type="nucleotide sequence ID" value="NZ_CP034759.1"/>
</dbReference>
<organism evidence="1 2">
    <name type="scientific">Litorilituus sediminis</name>
    <dbReference type="NCBI Taxonomy" id="718192"/>
    <lineage>
        <taxon>Bacteria</taxon>
        <taxon>Pseudomonadati</taxon>
        <taxon>Pseudomonadota</taxon>
        <taxon>Gammaproteobacteria</taxon>
        <taxon>Alteromonadales</taxon>
        <taxon>Colwelliaceae</taxon>
        <taxon>Litorilituus</taxon>
    </lineage>
</organism>
<accession>A0A4P6P1K7</accession>
<name>A0A4P6P1K7_9GAMM</name>
<dbReference type="AlphaFoldDB" id="A0A4P6P1K7"/>